<keyword evidence="1" id="KW-0328">Glycosyltransferase</keyword>
<feature type="domain" description="Glycosyltransferase subfamily 4-like N-terminal" evidence="4">
    <location>
        <begin position="33"/>
        <end position="170"/>
    </location>
</feature>
<accession>A0A7D7WFK8</accession>
<proteinExistence type="predicted"/>
<keyword evidence="2 5" id="KW-0808">Transferase</keyword>
<name>A0A7D7WFK8_9MICO</name>
<reference evidence="5 6" key="1">
    <citation type="journal article" date="2020" name="Front. Microbiol.">
        <title>Design of Bacterial Strain-Specific qPCR Assays Using NGS Data and Publicly Available Resources and Its Application to Track Biocontrol Strains.</title>
        <authorList>
            <person name="Hernandez I."/>
            <person name="Sant C."/>
            <person name="Martinez R."/>
            <person name="Fernandez C."/>
        </authorList>
    </citation>
    <scope>NUCLEOTIDE SEQUENCE [LARGE SCALE GENOMIC DNA]</scope>
    <source>
        <strain evidence="5 6">B24</strain>
    </source>
</reference>
<evidence type="ECO:0000313" key="6">
    <source>
        <dbReference type="Proteomes" id="UP000515708"/>
    </source>
</evidence>
<dbReference type="Gene3D" id="3.40.50.2000">
    <property type="entry name" value="Glycogen Phosphorylase B"/>
    <property type="match status" value="2"/>
</dbReference>
<dbReference type="InterPro" id="IPR001296">
    <property type="entry name" value="Glyco_trans_1"/>
</dbReference>
<protein>
    <submittedName>
        <fullName evidence="5">Glycosyltransferase family 4 protein</fullName>
    </submittedName>
</protein>
<dbReference type="GO" id="GO:0016757">
    <property type="term" value="F:glycosyltransferase activity"/>
    <property type="evidence" value="ECO:0007669"/>
    <property type="project" value="UniProtKB-KW"/>
</dbReference>
<dbReference type="PANTHER" id="PTHR12526:SF510">
    <property type="entry name" value="D-INOSITOL 3-PHOSPHATE GLYCOSYLTRANSFERASE"/>
    <property type="match status" value="1"/>
</dbReference>
<evidence type="ECO:0000313" key="5">
    <source>
        <dbReference type="EMBL" id="QMU97412.1"/>
    </source>
</evidence>
<evidence type="ECO:0000256" key="2">
    <source>
        <dbReference type="ARBA" id="ARBA00022679"/>
    </source>
</evidence>
<dbReference type="PANTHER" id="PTHR12526">
    <property type="entry name" value="GLYCOSYLTRANSFERASE"/>
    <property type="match status" value="1"/>
</dbReference>
<dbReference type="Proteomes" id="UP000515708">
    <property type="component" value="Chromosome"/>
</dbReference>
<evidence type="ECO:0000256" key="1">
    <source>
        <dbReference type="ARBA" id="ARBA00022676"/>
    </source>
</evidence>
<dbReference type="InterPro" id="IPR028098">
    <property type="entry name" value="Glyco_trans_4-like_N"/>
</dbReference>
<dbReference type="RefSeq" id="WP_182252410.1">
    <property type="nucleotide sequence ID" value="NZ_CP043732.1"/>
</dbReference>
<evidence type="ECO:0000259" key="3">
    <source>
        <dbReference type="Pfam" id="PF00534"/>
    </source>
</evidence>
<dbReference type="CDD" id="cd03801">
    <property type="entry name" value="GT4_PimA-like"/>
    <property type="match status" value="1"/>
</dbReference>
<dbReference type="Pfam" id="PF00534">
    <property type="entry name" value="Glycos_transf_1"/>
    <property type="match status" value="1"/>
</dbReference>
<evidence type="ECO:0000259" key="4">
    <source>
        <dbReference type="Pfam" id="PF13579"/>
    </source>
</evidence>
<dbReference type="EMBL" id="CP043732">
    <property type="protein sequence ID" value="QMU97412.1"/>
    <property type="molecule type" value="Genomic_DNA"/>
</dbReference>
<sequence>MDASRFASPHIVHLAHTTAAGGAELALRRLLDAESDWQASLLVPAREEEDVFSEVSSRSVRGVRQLAGASSGGPLRMVGLAARLLVQAAVTRWHHRVRDSDLVVANSTRAAAYGALAVLGTERPFVVHLRDHVTPESLGSFGYKMMTRLVLPRADGVVANSRGTLATASSFLRHDAVSAVIPSPSGLGALRSLPRAEGQPLRIGMLARLDPWKGQLDLIEAFARAFPDGDVELDLAGAALFEHDSFVAQLRRRAEELGVADRVNFLGHVDDIAPLLASWSITVQYSMRPEPLGQNVLQCLAAGTALVTADEGGPVEWVHHEQNGLRVAPRDVDALSAALRRLADDPQLRMRLGRAARATPGLLDDADIATIHAHLYRDVIGTAYTGRMDHVDLTPVPIPLESSHPIAAFQAIPVAGARTT</sequence>
<dbReference type="AlphaFoldDB" id="A0A7D7WFK8"/>
<feature type="domain" description="Glycosyl transferase family 1" evidence="3">
    <location>
        <begin position="199"/>
        <end position="358"/>
    </location>
</feature>
<dbReference type="SUPFAM" id="SSF53756">
    <property type="entry name" value="UDP-Glycosyltransferase/glycogen phosphorylase"/>
    <property type="match status" value="1"/>
</dbReference>
<organism evidence="5 6">
    <name type="scientific">Microbacterium esteraromaticum</name>
    <dbReference type="NCBI Taxonomy" id="57043"/>
    <lineage>
        <taxon>Bacteria</taxon>
        <taxon>Bacillati</taxon>
        <taxon>Actinomycetota</taxon>
        <taxon>Actinomycetes</taxon>
        <taxon>Micrococcales</taxon>
        <taxon>Microbacteriaceae</taxon>
        <taxon>Microbacterium</taxon>
    </lineage>
</organism>
<gene>
    <name evidence="5" type="ORF">FVO59_09425</name>
</gene>
<dbReference type="Pfam" id="PF13579">
    <property type="entry name" value="Glyco_trans_4_4"/>
    <property type="match status" value="1"/>
</dbReference>